<dbReference type="GO" id="GO:0016787">
    <property type="term" value="F:hydrolase activity"/>
    <property type="evidence" value="ECO:0007669"/>
    <property type="project" value="UniProtKB-KW"/>
</dbReference>
<keyword evidence="1" id="KW-0547">Nucleotide-binding</keyword>
<dbReference type="Gene3D" id="3.40.50.300">
    <property type="entry name" value="P-loop containing nucleotide triphosphate hydrolases"/>
    <property type="match status" value="1"/>
</dbReference>
<evidence type="ECO:0000259" key="2">
    <source>
        <dbReference type="Pfam" id="PF01966"/>
    </source>
</evidence>
<dbReference type="SUPFAM" id="SSF52540">
    <property type="entry name" value="P-loop containing nucleoside triphosphate hydrolases"/>
    <property type="match status" value="1"/>
</dbReference>
<proteinExistence type="predicted"/>
<reference evidence="3 4" key="1">
    <citation type="submission" date="2018-02" db="EMBL/GenBank/DDBJ databases">
        <title>Comparative genomes isolates from brazilian mangrove.</title>
        <authorList>
            <person name="Araujo J.E."/>
            <person name="Taketani R.G."/>
            <person name="Silva M.C.P."/>
            <person name="Loureco M.V."/>
            <person name="Andreote F.D."/>
        </authorList>
    </citation>
    <scope>NUCLEOTIDE SEQUENCE [LARGE SCALE GENOMIC DNA]</scope>
    <source>
        <strain evidence="3 4">Hex-1 MGV</strain>
    </source>
</reference>
<comment type="caution">
    <text evidence="3">The sequence shown here is derived from an EMBL/GenBank/DDBJ whole genome shotgun (WGS) entry which is preliminary data.</text>
</comment>
<evidence type="ECO:0000313" key="4">
    <source>
        <dbReference type="Proteomes" id="UP000238322"/>
    </source>
</evidence>
<dbReference type="PANTHER" id="PTHR47545">
    <property type="entry name" value="MULTIFUNCTIONAL CCA PROTEIN"/>
    <property type="match status" value="1"/>
</dbReference>
<dbReference type="GO" id="GO:0000166">
    <property type="term" value="F:nucleotide binding"/>
    <property type="evidence" value="ECO:0007669"/>
    <property type="project" value="UniProtKB-KW"/>
</dbReference>
<sequence>MKWSQLQSASIKSIIGWASTQPWCAAMQECAQDAKWHSEGDVWTHTQMVMHELPQLESWSDLSSHDQTVLIFTALFHDVAKPLTTQVDPLTGNIISPKHAVKGEHLARTILRECGCDLTTREEIARMVRYHGRPVFLMHKSDPTREVVRHSWLVNNRLLYLFALADFRGRCAKKKTRSEEDLHFWKIASEEASCYERPYPFASDHARFLFFHQDKPNLHYVPHEDFSCRVTVMAGLPGSGKDRWLAIHRSELPVVSLDEIRGDLMIDPTDNQGKVIQRAREACREHLRAGTSFAYNATNTMHLTRGRWLDLFADYAAWIEIVYVEPPLDVLFRQNKSRETVVPEAIIRRLADRLEPPTWAEAHQLTLVDG</sequence>
<protein>
    <submittedName>
        <fullName evidence="3">Phosphohydrolase</fullName>
    </submittedName>
</protein>
<dbReference type="EMBL" id="PUHY01000015">
    <property type="protein sequence ID" value="PQO29410.1"/>
    <property type="molecule type" value="Genomic_DNA"/>
</dbReference>
<accession>A0A2S8FBA6</accession>
<dbReference type="InterPro" id="IPR003607">
    <property type="entry name" value="HD/PDEase_dom"/>
</dbReference>
<keyword evidence="3" id="KW-0378">Hydrolase</keyword>
<evidence type="ECO:0000313" key="3">
    <source>
        <dbReference type="EMBL" id="PQO29410.1"/>
    </source>
</evidence>
<dbReference type="Pfam" id="PF13671">
    <property type="entry name" value="AAA_33"/>
    <property type="match status" value="1"/>
</dbReference>
<dbReference type="Gene3D" id="1.10.3090.10">
    <property type="entry name" value="cca-adding enzyme, domain 2"/>
    <property type="match status" value="1"/>
</dbReference>
<name>A0A2S8FBA6_9BACT</name>
<gene>
    <name evidence="3" type="ORF">C5Y83_25395</name>
</gene>
<dbReference type="Pfam" id="PF01966">
    <property type="entry name" value="HD"/>
    <property type="match status" value="1"/>
</dbReference>
<dbReference type="OrthoDB" id="9805698at2"/>
<organism evidence="3 4">
    <name type="scientific">Blastopirellula marina</name>
    <dbReference type="NCBI Taxonomy" id="124"/>
    <lineage>
        <taxon>Bacteria</taxon>
        <taxon>Pseudomonadati</taxon>
        <taxon>Planctomycetota</taxon>
        <taxon>Planctomycetia</taxon>
        <taxon>Pirellulales</taxon>
        <taxon>Pirellulaceae</taxon>
        <taxon>Blastopirellula</taxon>
    </lineage>
</organism>
<dbReference type="Proteomes" id="UP000238322">
    <property type="component" value="Unassembled WGS sequence"/>
</dbReference>
<dbReference type="AlphaFoldDB" id="A0A2S8FBA6"/>
<dbReference type="RefSeq" id="WP_105332605.1">
    <property type="nucleotide sequence ID" value="NZ_PUHY01000015.1"/>
</dbReference>
<feature type="domain" description="HD" evidence="2">
    <location>
        <begin position="61"/>
        <end position="135"/>
    </location>
</feature>
<dbReference type="InterPro" id="IPR006674">
    <property type="entry name" value="HD_domain"/>
</dbReference>
<dbReference type="CDD" id="cd00077">
    <property type="entry name" value="HDc"/>
    <property type="match status" value="1"/>
</dbReference>
<evidence type="ECO:0000256" key="1">
    <source>
        <dbReference type="ARBA" id="ARBA00022741"/>
    </source>
</evidence>
<dbReference type="InterPro" id="IPR027417">
    <property type="entry name" value="P-loop_NTPase"/>
</dbReference>
<dbReference type="SUPFAM" id="SSF109604">
    <property type="entry name" value="HD-domain/PDEase-like"/>
    <property type="match status" value="1"/>
</dbReference>
<dbReference type="InterPro" id="IPR050124">
    <property type="entry name" value="tRNA_CCA-adding_enzyme"/>
</dbReference>